<keyword evidence="3" id="KW-1185">Reference proteome</keyword>
<organism evidence="2 3">
    <name type="scientific">Virgibacillus necropolis</name>
    <dbReference type="NCBI Taxonomy" id="163877"/>
    <lineage>
        <taxon>Bacteria</taxon>
        <taxon>Bacillati</taxon>
        <taxon>Bacillota</taxon>
        <taxon>Bacilli</taxon>
        <taxon>Bacillales</taxon>
        <taxon>Bacillaceae</taxon>
        <taxon>Virgibacillus</taxon>
    </lineage>
</organism>
<dbReference type="EMBL" id="CP022437">
    <property type="protein sequence ID" value="ASN05239.1"/>
    <property type="molecule type" value="Genomic_DNA"/>
</dbReference>
<reference evidence="2 3" key="1">
    <citation type="journal article" date="2003" name="Int. J. Syst. Evol. Microbiol.">
        <title>Virgibacillus carmonensis sp. nov., Virgibacillus necropolis sp. nov. and Virgibacillus picturae sp. nov., three novel species isolated from deteriorated mural paintings, transfer of the species of the genus salibacillus to Virgibacillus, as Virgibacillus marismortui comb. nov. and Virgibacillus salexigens comb. nov., and emended description of the genus Virgibacillus.</title>
        <authorList>
            <person name="Heyrman J."/>
            <person name="Logan N.A."/>
            <person name="Busse H.J."/>
            <person name="Balcaen A."/>
            <person name="Lebbe L."/>
            <person name="Rodriguez-Diaz M."/>
            <person name="Swings J."/>
            <person name="De Vos P."/>
        </authorList>
    </citation>
    <scope>NUCLEOTIDE SEQUENCE [LARGE SCALE GENOMIC DNA]</scope>
    <source>
        <strain evidence="2 3">LMG 19488</strain>
    </source>
</reference>
<dbReference type="Proteomes" id="UP000204391">
    <property type="component" value="Chromosome"/>
</dbReference>
<proteinExistence type="predicted"/>
<dbReference type="KEGG" id="vne:CFK40_09540"/>
<evidence type="ECO:0000313" key="2">
    <source>
        <dbReference type="EMBL" id="ASN05239.1"/>
    </source>
</evidence>
<name>A0A221MCB0_9BACI</name>
<keyword evidence="1" id="KW-0472">Membrane</keyword>
<evidence type="ECO:0000256" key="1">
    <source>
        <dbReference type="SAM" id="Phobius"/>
    </source>
</evidence>
<dbReference type="AlphaFoldDB" id="A0A221MCB0"/>
<gene>
    <name evidence="2" type="ORF">CFK40_09540</name>
</gene>
<dbReference type="RefSeq" id="WP_089532089.1">
    <property type="nucleotide sequence ID" value="NZ_CP022437.1"/>
</dbReference>
<dbReference type="InterPro" id="IPR024490">
    <property type="entry name" value="DUF2759"/>
</dbReference>
<keyword evidence="1" id="KW-0812">Transmembrane</keyword>
<accession>A0A221MCB0</accession>
<sequence>MVLGILLFIVTILSVVSTVKQMKAKNLFALGFSAVSVLAFGFFSIMTIIHEITA</sequence>
<feature type="transmembrane region" description="Helical" evidence="1">
    <location>
        <begin position="28"/>
        <end position="49"/>
    </location>
</feature>
<keyword evidence="1" id="KW-1133">Transmembrane helix</keyword>
<dbReference type="OrthoDB" id="2721920at2"/>
<evidence type="ECO:0000313" key="3">
    <source>
        <dbReference type="Proteomes" id="UP000204391"/>
    </source>
</evidence>
<protein>
    <submittedName>
        <fullName evidence="2">DUF2759 domain-containing protein</fullName>
    </submittedName>
</protein>
<dbReference type="Pfam" id="PF10958">
    <property type="entry name" value="DUF2759"/>
    <property type="match status" value="1"/>
</dbReference>